<evidence type="ECO:0000313" key="1">
    <source>
        <dbReference type="EMBL" id="EKO35608.1"/>
    </source>
</evidence>
<evidence type="ECO:0000313" key="2">
    <source>
        <dbReference type="Proteomes" id="UP000006329"/>
    </source>
</evidence>
<gene>
    <name evidence="1" type="ORF">LEP1GSC179_1222</name>
</gene>
<dbReference type="AlphaFoldDB" id="A0A0E2BVM2"/>
<reference evidence="1" key="1">
    <citation type="submission" date="2012-10" db="EMBL/GenBank/DDBJ databases">
        <authorList>
            <person name="Harkins D.M."/>
            <person name="Durkin A.S."/>
            <person name="Brinkac L.M."/>
            <person name="Haft D.H."/>
            <person name="Selengut J.D."/>
            <person name="Sanka R."/>
            <person name="DePew J."/>
            <person name="Purushe J."/>
            <person name="Matthias M.A."/>
            <person name="Vinetz J.M."/>
            <person name="Sutton G.G."/>
            <person name="Nierman W.C."/>
            <person name="Fouts D.E."/>
        </authorList>
    </citation>
    <scope>NUCLEOTIDE SEQUENCE [LARGE SCALE GENOMIC DNA]</scope>
    <source>
        <strain evidence="1">MOR084</strain>
    </source>
</reference>
<keyword evidence="2" id="KW-1185">Reference proteome</keyword>
<organism evidence="1 2">
    <name type="scientific">Leptospira santarosai str. MOR084</name>
    <dbReference type="NCBI Taxonomy" id="1049984"/>
    <lineage>
        <taxon>Bacteria</taxon>
        <taxon>Pseudomonadati</taxon>
        <taxon>Spirochaetota</taxon>
        <taxon>Spirochaetia</taxon>
        <taxon>Leptospirales</taxon>
        <taxon>Leptospiraceae</taxon>
        <taxon>Leptospira</taxon>
    </lineage>
</organism>
<accession>A0A0E2BVM2</accession>
<comment type="caution">
    <text evidence="1">The sequence shown here is derived from an EMBL/GenBank/DDBJ whole genome shotgun (WGS) entry which is preliminary data.</text>
</comment>
<proteinExistence type="predicted"/>
<dbReference type="Proteomes" id="UP000006329">
    <property type="component" value="Unassembled WGS sequence"/>
</dbReference>
<dbReference type="EMBL" id="AHON02000013">
    <property type="protein sequence ID" value="EKO35608.1"/>
    <property type="molecule type" value="Genomic_DNA"/>
</dbReference>
<sequence>MIEFSGDNLFDDLVQSLKALDGVSVNAGLLENSDSEILNIGYANEFGTTIIPKNGKFLTLPLKPELKGKRATDFDLTFIPGKKGESAILAKVNGKNIEPYFLLVKEVVIPERSFIRYVIDDKATVDRILNDTIPILEMVLVGKATPHSYALALGEAFVGAIRDRISSNIQPANSPFTVGVKGTGKGTLVDDGSLIQHIRSEVLGK</sequence>
<dbReference type="RefSeq" id="WP_004484338.1">
    <property type="nucleotide sequence ID" value="NZ_AHON02000013.1"/>
</dbReference>
<name>A0A0E2BVM2_9LEPT</name>
<protein>
    <submittedName>
        <fullName evidence="1">Uncharacterized protein</fullName>
    </submittedName>
</protein>